<sequence>MPGEMVPDRRELRASHEERDQVVERLTVAAGDGRLTADERDERLEAALTARTHGELAALLADLPDAGPVWAAGVAPAAPKDVSRIVVDGASAKRDGDWVVPRRLEIESKSGSVVLDFTQAVIAVPTLEIEVAVRSGSVTLLVPPDVVADADADDVAVRNGSVRHQARPEPATPVRLRIQMTGEVHGGSIAIRPPRPPRRGFWQWLLRRPRPVAALPR</sequence>
<accession>A0ABV4SNV8</accession>
<dbReference type="RefSeq" id="WP_372564479.1">
    <property type="nucleotide sequence ID" value="NZ_JBGOSP010000014.1"/>
</dbReference>
<evidence type="ECO:0000259" key="1">
    <source>
        <dbReference type="Pfam" id="PF08044"/>
    </source>
</evidence>
<name>A0ABV4SNV8_9ACTN</name>
<gene>
    <name evidence="2" type="ORF">ACEG43_26770</name>
</gene>
<feature type="domain" description="DUF1707" evidence="1">
    <location>
        <begin position="12"/>
        <end position="64"/>
    </location>
</feature>
<dbReference type="PANTHER" id="PTHR40763:SF5">
    <property type="entry name" value="MEMBRANE PROTEIN"/>
    <property type="match status" value="1"/>
</dbReference>
<evidence type="ECO:0000313" key="2">
    <source>
        <dbReference type="EMBL" id="MFA3839735.1"/>
    </source>
</evidence>
<dbReference type="InterPro" id="IPR012551">
    <property type="entry name" value="DUF1707_SHOCT-like"/>
</dbReference>
<dbReference type="EMBL" id="JBGOSP010000014">
    <property type="protein sequence ID" value="MFA3839735.1"/>
    <property type="molecule type" value="Genomic_DNA"/>
</dbReference>
<dbReference type="Proteomes" id="UP001571476">
    <property type="component" value="Unassembled WGS sequence"/>
</dbReference>
<reference evidence="2 3" key="1">
    <citation type="submission" date="2024-08" db="EMBL/GenBank/DDBJ databases">
        <title>Genome sequence of Streptomyces aureus CACIA-1.46HGO.</title>
        <authorList>
            <person name="Evangelista-Martinez Z."/>
        </authorList>
    </citation>
    <scope>NUCLEOTIDE SEQUENCE [LARGE SCALE GENOMIC DNA]</scope>
    <source>
        <strain evidence="2 3">CACIA-1.46HGO</strain>
    </source>
</reference>
<dbReference type="Pfam" id="PF08044">
    <property type="entry name" value="DUF1707"/>
    <property type="match status" value="1"/>
</dbReference>
<dbReference type="PANTHER" id="PTHR40763">
    <property type="entry name" value="MEMBRANE PROTEIN-RELATED"/>
    <property type="match status" value="1"/>
</dbReference>
<keyword evidence="3" id="KW-1185">Reference proteome</keyword>
<evidence type="ECO:0000313" key="3">
    <source>
        <dbReference type="Proteomes" id="UP001571476"/>
    </source>
</evidence>
<organism evidence="2 3">
    <name type="scientific">Streptomyces aureus</name>
    <dbReference type="NCBI Taxonomy" id="193461"/>
    <lineage>
        <taxon>Bacteria</taxon>
        <taxon>Bacillati</taxon>
        <taxon>Actinomycetota</taxon>
        <taxon>Actinomycetes</taxon>
        <taxon>Kitasatosporales</taxon>
        <taxon>Streptomycetaceae</taxon>
        <taxon>Streptomyces</taxon>
    </lineage>
</organism>
<comment type="caution">
    <text evidence="2">The sequence shown here is derived from an EMBL/GenBank/DDBJ whole genome shotgun (WGS) entry which is preliminary data.</text>
</comment>
<protein>
    <submittedName>
        <fullName evidence="2">DUF1707 domain-containing protein</fullName>
    </submittedName>
</protein>
<proteinExistence type="predicted"/>